<comment type="subcellular location">
    <subcellularLocation>
        <location evidence="1">Endomembrane system</location>
    </subcellularLocation>
</comment>
<keyword evidence="7" id="KW-0961">Cell wall biogenesis/degradation</keyword>
<organism evidence="8">
    <name type="scientific">Ananas comosus var. bracteatus</name>
    <name type="common">red pineapple</name>
    <dbReference type="NCBI Taxonomy" id="296719"/>
    <lineage>
        <taxon>Eukaryota</taxon>
        <taxon>Viridiplantae</taxon>
        <taxon>Streptophyta</taxon>
        <taxon>Embryophyta</taxon>
        <taxon>Tracheophyta</taxon>
        <taxon>Spermatophyta</taxon>
        <taxon>Magnoliopsida</taxon>
        <taxon>Liliopsida</taxon>
        <taxon>Poales</taxon>
        <taxon>Bromeliaceae</taxon>
        <taxon>Bromelioideae</taxon>
        <taxon>Ananas</taxon>
    </lineage>
</organism>
<evidence type="ECO:0000313" key="8">
    <source>
        <dbReference type="EMBL" id="CAD1820841.1"/>
    </source>
</evidence>
<evidence type="ECO:0000256" key="6">
    <source>
        <dbReference type="ARBA" id="ARBA00023136"/>
    </source>
</evidence>
<name>A0A6V7NQD8_ANACO</name>
<dbReference type="GO" id="GO:0030244">
    <property type="term" value="P:cellulose biosynthetic process"/>
    <property type="evidence" value="ECO:0007669"/>
    <property type="project" value="InterPro"/>
</dbReference>
<accession>A0A6V7NQD8</accession>
<evidence type="ECO:0000256" key="4">
    <source>
        <dbReference type="ARBA" id="ARBA00022692"/>
    </source>
</evidence>
<reference evidence="8" key="1">
    <citation type="submission" date="2020-07" db="EMBL/GenBank/DDBJ databases">
        <authorList>
            <person name="Lin J."/>
        </authorList>
    </citation>
    <scope>NUCLEOTIDE SEQUENCE</scope>
</reference>
<evidence type="ECO:0000256" key="3">
    <source>
        <dbReference type="ARBA" id="ARBA00022679"/>
    </source>
</evidence>
<dbReference type="EMBL" id="LR862141">
    <property type="protein sequence ID" value="CAD1820841.1"/>
    <property type="molecule type" value="Genomic_DNA"/>
</dbReference>
<keyword evidence="2" id="KW-0328">Glycosyltransferase</keyword>
<keyword evidence="6" id="KW-0472">Membrane</keyword>
<proteinExistence type="predicted"/>
<dbReference type="AlphaFoldDB" id="A0A6V7NQD8"/>
<keyword evidence="4" id="KW-0812">Transmembrane</keyword>
<dbReference type="GO" id="GO:0016020">
    <property type="term" value="C:membrane"/>
    <property type="evidence" value="ECO:0007669"/>
    <property type="project" value="InterPro"/>
</dbReference>
<evidence type="ECO:0000256" key="5">
    <source>
        <dbReference type="ARBA" id="ARBA00022989"/>
    </source>
</evidence>
<dbReference type="GO" id="GO:0071555">
    <property type="term" value="P:cell wall organization"/>
    <property type="evidence" value="ECO:0007669"/>
    <property type="project" value="UniProtKB-KW"/>
</dbReference>
<keyword evidence="3" id="KW-0808">Transferase</keyword>
<evidence type="ECO:0000256" key="1">
    <source>
        <dbReference type="ARBA" id="ARBA00004308"/>
    </source>
</evidence>
<evidence type="ECO:0000256" key="7">
    <source>
        <dbReference type="ARBA" id="ARBA00023316"/>
    </source>
</evidence>
<sequence>MEAARFARYWLPFCREKGAVERSPEAYFASPDRCGDSESQKMKMMFDAMKENVGSAMEKGCVTNDFTVSAEERQLLDKWKGFVRNNHPCIIKVLLKSDEDRDITNTPLPNLVYLSRENVPAILTTSRLARSMSW</sequence>
<dbReference type="Pfam" id="PF03552">
    <property type="entry name" value="Cellulose_synt"/>
    <property type="match status" value="1"/>
</dbReference>
<gene>
    <name evidence="8" type="ORF">CB5_LOCUS4052</name>
</gene>
<dbReference type="GO" id="GO:0012505">
    <property type="term" value="C:endomembrane system"/>
    <property type="evidence" value="ECO:0007669"/>
    <property type="project" value="UniProtKB-SubCell"/>
</dbReference>
<dbReference type="InterPro" id="IPR005150">
    <property type="entry name" value="Cellulose_synth"/>
</dbReference>
<evidence type="ECO:0000256" key="2">
    <source>
        <dbReference type="ARBA" id="ARBA00022676"/>
    </source>
</evidence>
<dbReference type="PANTHER" id="PTHR13301">
    <property type="entry name" value="X-BOX TRANSCRIPTION FACTOR-RELATED"/>
    <property type="match status" value="1"/>
</dbReference>
<dbReference type="GO" id="GO:0016760">
    <property type="term" value="F:cellulose synthase (UDP-forming) activity"/>
    <property type="evidence" value="ECO:0007669"/>
    <property type="project" value="InterPro"/>
</dbReference>
<keyword evidence="5" id="KW-1133">Transmembrane helix</keyword>
<protein>
    <submittedName>
        <fullName evidence="8">Uncharacterized protein</fullName>
    </submittedName>
</protein>